<dbReference type="EMBL" id="LIIK01000063">
    <property type="protein sequence ID" value="KQM08151.1"/>
    <property type="molecule type" value="Genomic_DNA"/>
</dbReference>
<evidence type="ECO:0000313" key="1">
    <source>
        <dbReference type="EMBL" id="KQM08151.1"/>
    </source>
</evidence>
<sequence length="87" mass="9491">MQAYKNDAARRVATVFDKSNCMIETSLPKRRGKATNKRLNPYGGLGGGFAALARASTRAGGRATLGLPLQHLPYQERNGQSRKLIDM</sequence>
<dbReference type="Proteomes" id="UP000054172">
    <property type="component" value="Unassembled WGS sequence"/>
</dbReference>
<proteinExistence type="predicted"/>
<organism evidence="1 2">
    <name type="scientific">Candidatus [Bacteroides] periocalifornicus</name>
    <dbReference type="NCBI Taxonomy" id="1702214"/>
    <lineage>
        <taxon>Bacteria</taxon>
        <taxon>Pseudomonadati</taxon>
        <taxon>Bacteroidota</taxon>
    </lineage>
</organism>
<evidence type="ECO:0000313" key="2">
    <source>
        <dbReference type="Proteomes" id="UP000054172"/>
    </source>
</evidence>
<name>A0A0Q4B6D3_9BACT</name>
<dbReference type="AlphaFoldDB" id="A0A0Q4B6D3"/>
<protein>
    <submittedName>
        <fullName evidence="1">Uncharacterized protein</fullName>
    </submittedName>
</protein>
<accession>A0A0Q4B6D3</accession>
<gene>
    <name evidence="1" type="ORF">AL399_08875</name>
</gene>
<reference evidence="1" key="1">
    <citation type="submission" date="2015-08" db="EMBL/GenBank/DDBJ databases">
        <title>Candidatus Bacteriodes Periocalifornicus.</title>
        <authorList>
            <person name="McLean J.S."/>
            <person name="Kelley S."/>
        </authorList>
    </citation>
    <scope>NUCLEOTIDE SEQUENCE [LARGE SCALE GENOMIC DNA]</scope>
    <source>
        <strain evidence="1">12B</strain>
    </source>
</reference>
<keyword evidence="2" id="KW-1185">Reference proteome</keyword>
<dbReference type="PATRIC" id="fig|1702214.3.peg.482"/>
<comment type="caution">
    <text evidence="1">The sequence shown here is derived from an EMBL/GenBank/DDBJ whole genome shotgun (WGS) entry which is preliminary data.</text>
</comment>